<reference evidence="8" key="1">
    <citation type="submission" date="2021-02" db="EMBL/GenBank/DDBJ databases">
        <authorList>
            <person name="Nowell W R."/>
        </authorList>
    </citation>
    <scope>NUCLEOTIDE SEQUENCE</scope>
</reference>
<evidence type="ECO:0000313" key="8">
    <source>
        <dbReference type="EMBL" id="CAF0862222.1"/>
    </source>
</evidence>
<feature type="region of interest" description="Disordered" evidence="6">
    <location>
        <begin position="283"/>
        <end position="305"/>
    </location>
</feature>
<feature type="region of interest" description="Disordered" evidence="6">
    <location>
        <begin position="400"/>
        <end position="423"/>
    </location>
</feature>
<feature type="domain" description="RRM" evidence="7">
    <location>
        <begin position="163"/>
        <end position="240"/>
    </location>
</feature>
<dbReference type="PROSITE" id="PS50102">
    <property type="entry name" value="RRM"/>
    <property type="match status" value="2"/>
</dbReference>
<dbReference type="EMBL" id="CAJNOQ010001036">
    <property type="protein sequence ID" value="CAF0862222.1"/>
    <property type="molecule type" value="Genomic_DNA"/>
</dbReference>
<dbReference type="InterPro" id="IPR035979">
    <property type="entry name" value="RBD_domain_sf"/>
</dbReference>
<dbReference type="SMART" id="SM00360">
    <property type="entry name" value="RRM"/>
    <property type="match status" value="2"/>
</dbReference>
<keyword evidence="3" id="KW-0677">Repeat</keyword>
<evidence type="ECO:0000313" key="9">
    <source>
        <dbReference type="EMBL" id="CAF3649867.1"/>
    </source>
</evidence>
<organism evidence="8 10">
    <name type="scientific">Didymodactylos carnosus</name>
    <dbReference type="NCBI Taxonomy" id="1234261"/>
    <lineage>
        <taxon>Eukaryota</taxon>
        <taxon>Metazoa</taxon>
        <taxon>Spiralia</taxon>
        <taxon>Gnathifera</taxon>
        <taxon>Rotifera</taxon>
        <taxon>Eurotatoria</taxon>
        <taxon>Bdelloidea</taxon>
        <taxon>Philodinida</taxon>
        <taxon>Philodinidae</taxon>
        <taxon>Didymodactylos</taxon>
    </lineage>
</organism>
<dbReference type="OrthoDB" id="1875751at2759"/>
<protein>
    <recommendedName>
        <fullName evidence="7">RRM domain-containing protein</fullName>
    </recommendedName>
</protein>
<feature type="region of interest" description="Disordered" evidence="6">
    <location>
        <begin position="332"/>
        <end position="374"/>
    </location>
</feature>
<dbReference type="InterPro" id="IPR012677">
    <property type="entry name" value="Nucleotide-bd_a/b_plait_sf"/>
</dbReference>
<comment type="caution">
    <text evidence="8">The sequence shown here is derived from an EMBL/GenBank/DDBJ whole genome shotgun (WGS) entry which is preliminary data.</text>
</comment>
<dbReference type="PANTHER" id="PTHR48032">
    <property type="entry name" value="RNA-BINDING PROTEIN MUSASHI HOMOLOG RBP6"/>
    <property type="match status" value="1"/>
</dbReference>
<feature type="compositionally biased region" description="Low complexity" evidence="6">
    <location>
        <begin position="411"/>
        <end position="423"/>
    </location>
</feature>
<dbReference type="Gene3D" id="3.30.70.330">
    <property type="match status" value="2"/>
</dbReference>
<dbReference type="PANTHER" id="PTHR48032:SF18">
    <property type="entry name" value="RRM DOMAIN-CONTAINING PROTEIN"/>
    <property type="match status" value="1"/>
</dbReference>
<name>A0A813WJ88_9BILA</name>
<dbReference type="GO" id="GO:0005737">
    <property type="term" value="C:cytoplasm"/>
    <property type="evidence" value="ECO:0007669"/>
    <property type="project" value="UniProtKB-SubCell"/>
</dbReference>
<evidence type="ECO:0000256" key="2">
    <source>
        <dbReference type="ARBA" id="ARBA00022490"/>
    </source>
</evidence>
<accession>A0A813WJ88</accession>
<dbReference type="GO" id="GO:0003729">
    <property type="term" value="F:mRNA binding"/>
    <property type="evidence" value="ECO:0007669"/>
    <property type="project" value="TreeGrafter"/>
</dbReference>
<feature type="compositionally biased region" description="Polar residues" evidence="6">
    <location>
        <begin position="498"/>
        <end position="516"/>
    </location>
</feature>
<keyword evidence="4 5" id="KW-0694">RNA-binding</keyword>
<dbReference type="AlphaFoldDB" id="A0A813WJ88"/>
<evidence type="ECO:0000256" key="4">
    <source>
        <dbReference type="ARBA" id="ARBA00022884"/>
    </source>
</evidence>
<gene>
    <name evidence="8" type="ORF">GPM918_LOCUS6649</name>
    <name evidence="9" type="ORF">SRO942_LOCUS6649</name>
</gene>
<feature type="region of interest" description="Disordered" evidence="6">
    <location>
        <begin position="463"/>
        <end position="516"/>
    </location>
</feature>
<keyword evidence="10" id="KW-1185">Reference proteome</keyword>
<proteinExistence type="predicted"/>
<dbReference type="Proteomes" id="UP000663829">
    <property type="component" value="Unassembled WGS sequence"/>
</dbReference>
<evidence type="ECO:0000259" key="7">
    <source>
        <dbReference type="PROSITE" id="PS50102"/>
    </source>
</evidence>
<evidence type="ECO:0000256" key="3">
    <source>
        <dbReference type="ARBA" id="ARBA00022737"/>
    </source>
</evidence>
<feature type="compositionally biased region" description="Low complexity" evidence="6">
    <location>
        <begin position="283"/>
        <end position="297"/>
    </location>
</feature>
<feature type="domain" description="RRM" evidence="7">
    <location>
        <begin position="77"/>
        <end position="164"/>
    </location>
</feature>
<evidence type="ECO:0000256" key="6">
    <source>
        <dbReference type="SAM" id="MobiDB-lite"/>
    </source>
</evidence>
<dbReference type="GO" id="GO:0006417">
    <property type="term" value="P:regulation of translation"/>
    <property type="evidence" value="ECO:0007669"/>
    <property type="project" value="TreeGrafter"/>
</dbReference>
<dbReference type="SUPFAM" id="SSF54928">
    <property type="entry name" value="RNA-binding domain, RBD"/>
    <property type="match status" value="2"/>
</dbReference>
<comment type="subcellular location">
    <subcellularLocation>
        <location evidence="1">Cytoplasm</location>
    </subcellularLocation>
</comment>
<feature type="compositionally biased region" description="Low complexity" evidence="6">
    <location>
        <begin position="463"/>
        <end position="474"/>
    </location>
</feature>
<feature type="region of interest" description="Disordered" evidence="6">
    <location>
        <begin position="30"/>
        <end position="56"/>
    </location>
</feature>
<keyword evidence="2" id="KW-0963">Cytoplasm</keyword>
<evidence type="ECO:0000256" key="5">
    <source>
        <dbReference type="PROSITE-ProRule" id="PRU00176"/>
    </source>
</evidence>
<dbReference type="InterPro" id="IPR000504">
    <property type="entry name" value="RRM_dom"/>
</dbReference>
<dbReference type="EMBL" id="CAJOBC010001036">
    <property type="protein sequence ID" value="CAF3649867.1"/>
    <property type="molecule type" value="Genomic_DNA"/>
</dbReference>
<dbReference type="Proteomes" id="UP000681722">
    <property type="component" value="Unassembled WGS sequence"/>
</dbReference>
<dbReference type="Pfam" id="PF00076">
    <property type="entry name" value="RRM_1"/>
    <property type="match status" value="2"/>
</dbReference>
<evidence type="ECO:0000256" key="1">
    <source>
        <dbReference type="ARBA" id="ARBA00004496"/>
    </source>
</evidence>
<sequence>MMSIRRFRVYLMNIENDTMQTMNPSDLQRYQQYSSGNEGDDSSILQDGVAGDSSSSLNSGISNLVIQGRVPKPDDERKLFVGQLSSDITKDDLFNYFSQFGEIEDITIKYDVPGGRTRGFAFILYDRKESLQQALQSPEHFINNNQIDPKPAHKRPAVTNPVKKIFIGQLPINFPKEDLENYFQQYGPIENIDLPLDREKNCRRPFCFISFNSAKTAEEVLRQQRHIINGVTIEVRPAKPRAHDQGGGGMMAPQSMMSGGGGSYYDGGGNAYGDNIDRWSQGGSSGSYWNSGNNNQNTHSSTQWSQGTKSQNCLLYSTFMYILLGANGGSASPSSYSNQSSSVYNMYPQQSSSNSSQSYPNYGQQQPNYASSYGQYIPGQGGYGGYQGGYHTHQQDQINASPLSGLGFHQSATSSNSGTSNSNTWNAQQQLQYASAQQQPAQPAYDQQSLYAYYASYAAHMYNQQQQEQPQQTQSGISPMDPSLSSNNGAVTDAEGQVQKQSNSASSAYQPYPQQR</sequence>
<evidence type="ECO:0000313" key="10">
    <source>
        <dbReference type="Proteomes" id="UP000663829"/>
    </source>
</evidence>